<dbReference type="Proteomes" id="UP000249135">
    <property type="component" value="Unassembled WGS sequence"/>
</dbReference>
<gene>
    <name evidence="4" type="ORF">DI563_18555</name>
</gene>
<dbReference type="Gene3D" id="1.20.1600.10">
    <property type="entry name" value="Outer membrane efflux proteins (OEP)"/>
    <property type="match status" value="1"/>
</dbReference>
<keyword evidence="2" id="KW-0449">Lipoprotein</keyword>
<evidence type="ECO:0000313" key="5">
    <source>
        <dbReference type="Proteomes" id="UP000249135"/>
    </source>
</evidence>
<keyword evidence="3" id="KW-0175">Coiled coil</keyword>
<keyword evidence="2" id="KW-0564">Palmitate</keyword>
<evidence type="ECO:0000313" key="4">
    <source>
        <dbReference type="EMBL" id="PZQ70382.1"/>
    </source>
</evidence>
<dbReference type="SUPFAM" id="SSF56954">
    <property type="entry name" value="Outer membrane efflux proteins (OEP)"/>
    <property type="match status" value="1"/>
</dbReference>
<dbReference type="PANTHER" id="PTHR30203">
    <property type="entry name" value="OUTER MEMBRANE CATION EFFLUX PROTEIN"/>
    <property type="match status" value="1"/>
</dbReference>
<accession>A0A2W5PY46</accession>
<keyword evidence="2" id="KW-0812">Transmembrane</keyword>
<comment type="similarity">
    <text evidence="1 2">Belongs to the outer membrane factor (OMF) (TC 1.B.17) family.</text>
</comment>
<dbReference type="GO" id="GO:0015562">
    <property type="term" value="F:efflux transmembrane transporter activity"/>
    <property type="evidence" value="ECO:0007669"/>
    <property type="project" value="InterPro"/>
</dbReference>
<keyword evidence="2" id="KW-0472">Membrane</keyword>
<evidence type="ECO:0000256" key="1">
    <source>
        <dbReference type="ARBA" id="ARBA00007613"/>
    </source>
</evidence>
<dbReference type="NCBIfam" id="TIGR01845">
    <property type="entry name" value="outer_NodT"/>
    <property type="match status" value="1"/>
</dbReference>
<protein>
    <submittedName>
        <fullName evidence="4">Transporter</fullName>
    </submittedName>
</protein>
<comment type="subcellular location">
    <subcellularLocation>
        <location evidence="2">Cell membrane</location>
        <topology evidence="2">Lipid-anchor</topology>
    </subcellularLocation>
</comment>
<dbReference type="Gene3D" id="2.20.200.10">
    <property type="entry name" value="Outer membrane efflux proteins (OEP)"/>
    <property type="match status" value="1"/>
</dbReference>
<keyword evidence="2" id="KW-1134">Transmembrane beta strand</keyword>
<dbReference type="AlphaFoldDB" id="A0A2W5PY46"/>
<dbReference type="InterPro" id="IPR006311">
    <property type="entry name" value="TAT_signal"/>
</dbReference>
<dbReference type="PANTHER" id="PTHR30203:SF33">
    <property type="entry name" value="BLR4455 PROTEIN"/>
    <property type="match status" value="1"/>
</dbReference>
<reference evidence="4 5" key="1">
    <citation type="submission" date="2017-08" db="EMBL/GenBank/DDBJ databases">
        <title>Infants hospitalized years apart are colonized by the same room-sourced microbial strains.</title>
        <authorList>
            <person name="Brooks B."/>
            <person name="Olm M.R."/>
            <person name="Firek B.A."/>
            <person name="Baker R."/>
            <person name="Thomas B.C."/>
            <person name="Morowitz M.J."/>
            <person name="Banfield J.F."/>
        </authorList>
    </citation>
    <scope>NUCLEOTIDE SEQUENCE [LARGE SCALE GENOMIC DNA]</scope>
    <source>
        <strain evidence="4">S2_005_003_R2_41</strain>
    </source>
</reference>
<feature type="chain" id="PRO_5015798858" evidence="2">
    <location>
        <begin position="25"/>
        <end position="444"/>
    </location>
</feature>
<name>A0A2W5PY46_VARPD</name>
<dbReference type="Pfam" id="PF02321">
    <property type="entry name" value="OEP"/>
    <property type="match status" value="2"/>
</dbReference>
<evidence type="ECO:0000256" key="2">
    <source>
        <dbReference type="RuleBase" id="RU362097"/>
    </source>
</evidence>
<dbReference type="EMBL" id="QFPP01000270">
    <property type="protein sequence ID" value="PZQ70382.1"/>
    <property type="molecule type" value="Genomic_DNA"/>
</dbReference>
<feature type="signal peptide" evidence="2">
    <location>
        <begin position="1"/>
        <end position="24"/>
    </location>
</feature>
<proteinExistence type="inferred from homology"/>
<dbReference type="InterPro" id="IPR010131">
    <property type="entry name" value="MdtP/NodT-like"/>
</dbReference>
<evidence type="ECO:0000256" key="3">
    <source>
        <dbReference type="SAM" id="Coils"/>
    </source>
</evidence>
<dbReference type="InterPro" id="IPR003423">
    <property type="entry name" value="OMP_efflux"/>
</dbReference>
<organism evidence="4 5">
    <name type="scientific">Variovorax paradoxus</name>
    <dbReference type="NCBI Taxonomy" id="34073"/>
    <lineage>
        <taxon>Bacteria</taxon>
        <taxon>Pseudomonadati</taxon>
        <taxon>Pseudomonadota</taxon>
        <taxon>Betaproteobacteria</taxon>
        <taxon>Burkholderiales</taxon>
        <taxon>Comamonadaceae</taxon>
        <taxon>Variovorax</taxon>
    </lineage>
</organism>
<feature type="coiled-coil region" evidence="3">
    <location>
        <begin position="365"/>
        <end position="399"/>
    </location>
</feature>
<dbReference type="GO" id="GO:0005886">
    <property type="term" value="C:plasma membrane"/>
    <property type="evidence" value="ECO:0007669"/>
    <property type="project" value="UniProtKB-SubCell"/>
</dbReference>
<comment type="caution">
    <text evidence="4">The sequence shown here is derived from an EMBL/GenBank/DDBJ whole genome shotgun (WGS) entry which is preliminary data.</text>
</comment>
<sequence length="444" mass="45975">MNLLDSPIRRLALAGVLLLLAACAAPPAPAPRDASADPWWQGFGHAPLAEFVAAAEAHSPLQAAALARVQQADAQRRIAAAGAWPTVTATLASAREGRLGGRADVDGTSHRLGLGVAYTVDLLGGERATRESADASLRASAFDRHAVRLATQAGAAADWLAAAALAERVALGERSLADAQRLLQLVEARARAGAATPLAVAQQRGIVATQQRTLAALRQQAGAARQALRRWTSEHTAPAPGPLAALQMPPLPVALPADLLRRRPDVARAEARLAAADADVAAARAAMFPSLNLNAGVGTGGARLARLLDQSVYSLGAALAAPIFDGRQRAAAHALSQARRAELLADYRAAIVEALVDAQTALDAIAALDEQRAAQAQELAQAERALQLAEARYRAGAETLLTLLDAQRTHFAAQDARAELVRVRLTAAVSLHRATGGAGAEAVP</sequence>
<dbReference type="PROSITE" id="PS51318">
    <property type="entry name" value="TAT"/>
    <property type="match status" value="1"/>
</dbReference>
<keyword evidence="2" id="KW-0732">Signal</keyword>